<dbReference type="Proteomes" id="UP000248066">
    <property type="component" value="Unassembled WGS sequence"/>
</dbReference>
<dbReference type="AlphaFoldDB" id="A0A2W0H9J3"/>
<keyword evidence="2" id="KW-1185">Reference proteome</keyword>
<reference evidence="1 2" key="1">
    <citation type="submission" date="2017-10" db="EMBL/GenBank/DDBJ databases">
        <title>Bacillus sp. nov., a halophilic bacterium isolated from a Yangshapao Lake.</title>
        <authorList>
            <person name="Wang H."/>
        </authorList>
    </citation>
    <scope>NUCLEOTIDE SEQUENCE [LARGE SCALE GENOMIC DNA]</scope>
    <source>
        <strain evidence="1 2">YSP-3</strain>
    </source>
</reference>
<proteinExistence type="predicted"/>
<dbReference type="Pfam" id="PF12982">
    <property type="entry name" value="DUF3866"/>
    <property type="match status" value="1"/>
</dbReference>
<protein>
    <recommendedName>
        <fullName evidence="3">DUF3866 family protein</fullName>
    </recommendedName>
</protein>
<evidence type="ECO:0008006" key="3">
    <source>
        <dbReference type="Google" id="ProtNLM"/>
    </source>
</evidence>
<comment type="caution">
    <text evidence="1">The sequence shown here is derived from an EMBL/GenBank/DDBJ whole genome shotgun (WGS) entry which is preliminary data.</text>
</comment>
<gene>
    <name evidence="1" type="ORF">CR205_07975</name>
</gene>
<dbReference type="EMBL" id="PDOF01000001">
    <property type="protein sequence ID" value="PYZ98513.1"/>
    <property type="molecule type" value="Genomic_DNA"/>
</dbReference>
<sequence length="356" mass="38694">MQRIITVTVIGIISEDSRVQWLATDGGSGAAVLYRDLYPGAKAGDRLRVNITAGLLGLGTGGADFVTGIEHAEETAAGDDSGHIMKCRYLPVQHSVLTVESPEYRDGCVVYEKELDLGGKRILLCELHSMLPVVWELYRNVVPEGKLLAVIDDQASLGLPFSRHLSRLHKEEDFISVSIGQAFGGKFEAVNLLTALQFACTNYPEALLVITVGPGVTGTGTRYGFSGIVQSSWANMIGKKGGCPVWTPRLSQADKRKRHVGLSHHTITALTELTYADSVLPLPAGELTDRYLSDHTVSMLRSRDGIHVPEVEETAIIPWVESVLGHSSDITTMKRGIKKDLLFFTGVGTAVHWLFS</sequence>
<evidence type="ECO:0000313" key="2">
    <source>
        <dbReference type="Proteomes" id="UP000248066"/>
    </source>
</evidence>
<organism evidence="1 2">
    <name type="scientific">Alteribacter lacisalsi</name>
    <dbReference type="NCBI Taxonomy" id="2045244"/>
    <lineage>
        <taxon>Bacteria</taxon>
        <taxon>Bacillati</taxon>
        <taxon>Bacillota</taxon>
        <taxon>Bacilli</taxon>
        <taxon>Bacillales</taxon>
        <taxon>Bacillaceae</taxon>
        <taxon>Alteribacter</taxon>
    </lineage>
</organism>
<evidence type="ECO:0000313" key="1">
    <source>
        <dbReference type="EMBL" id="PYZ98513.1"/>
    </source>
</evidence>
<name>A0A2W0H9J3_9BACI</name>
<dbReference type="InterPro" id="IPR024479">
    <property type="entry name" value="DUF3866"/>
</dbReference>
<accession>A0A2W0H9J3</accession>
<dbReference type="RefSeq" id="WP_110518459.1">
    <property type="nucleotide sequence ID" value="NZ_PDOF01000001.1"/>
</dbReference>
<dbReference type="OrthoDB" id="3401376at2"/>